<evidence type="ECO:0000256" key="1">
    <source>
        <dbReference type="SAM" id="SignalP"/>
    </source>
</evidence>
<keyword evidence="3" id="KW-1185">Reference proteome</keyword>
<comment type="caution">
    <text evidence="2">The sequence shown here is derived from an EMBL/GenBank/DDBJ whole genome shotgun (WGS) entry which is preliminary data.</text>
</comment>
<reference evidence="2 3" key="1">
    <citation type="submission" date="2017-06" db="EMBL/GenBank/DDBJ databases">
        <title>Genome sequencing of cyanobaciteial culture collection at National Institute for Environmental Studies (NIES).</title>
        <authorList>
            <person name="Hirose Y."/>
            <person name="Shimura Y."/>
            <person name="Fujisawa T."/>
            <person name="Nakamura Y."/>
            <person name="Kawachi M."/>
        </authorList>
    </citation>
    <scope>NUCLEOTIDE SEQUENCE [LARGE SCALE GENOMIC DNA]</scope>
    <source>
        <strain evidence="2 3">NIES-4072</strain>
    </source>
</reference>
<protein>
    <submittedName>
        <fullName evidence="2">Uncharacterized protein</fullName>
    </submittedName>
</protein>
<evidence type="ECO:0000313" key="2">
    <source>
        <dbReference type="EMBL" id="GBG17956.1"/>
    </source>
</evidence>
<dbReference type="AlphaFoldDB" id="A0A2R5FH47"/>
<organism evidence="2 3">
    <name type="scientific">Nostoc commune NIES-4072</name>
    <dbReference type="NCBI Taxonomy" id="2005467"/>
    <lineage>
        <taxon>Bacteria</taxon>
        <taxon>Bacillati</taxon>
        <taxon>Cyanobacteriota</taxon>
        <taxon>Cyanophyceae</taxon>
        <taxon>Nostocales</taxon>
        <taxon>Nostocaceae</taxon>
        <taxon>Nostoc</taxon>
    </lineage>
</organism>
<dbReference type="Proteomes" id="UP000245124">
    <property type="component" value="Unassembled WGS sequence"/>
</dbReference>
<accession>A0A2R5FH47</accession>
<proteinExistence type="predicted"/>
<name>A0A2R5FH47_NOSCO</name>
<feature type="chain" id="PRO_5015360088" evidence="1">
    <location>
        <begin position="32"/>
        <end position="150"/>
    </location>
</feature>
<feature type="signal peptide" evidence="1">
    <location>
        <begin position="1"/>
        <end position="31"/>
    </location>
</feature>
<gene>
    <name evidence="2" type="ORF">NIES4072_16180</name>
</gene>
<keyword evidence="1" id="KW-0732">Signal</keyword>
<evidence type="ECO:0000313" key="3">
    <source>
        <dbReference type="Proteomes" id="UP000245124"/>
    </source>
</evidence>
<sequence>MNSLKMFINPAKILAFALSFVIFCFSTSAIAAPSTSPTLIITEKAQITGGKFSIDTTTPTPLPATTVIRSAKLFLPAGETGTINKIKITGSNGLEFGCQDIKVKDGVDLIKACGGPAVLNAGGAITYVAEGSGFAPELNTSLTVVLSDNF</sequence>
<dbReference type="EMBL" id="BDUD01000001">
    <property type="protein sequence ID" value="GBG17956.1"/>
    <property type="molecule type" value="Genomic_DNA"/>
</dbReference>